<gene>
    <name evidence="3" type="ORF">GCM10009681_21020</name>
</gene>
<keyword evidence="2" id="KW-0472">Membrane</keyword>
<organism evidence="3 4">
    <name type="scientific">Luedemannella helvata</name>
    <dbReference type="NCBI Taxonomy" id="349315"/>
    <lineage>
        <taxon>Bacteria</taxon>
        <taxon>Bacillati</taxon>
        <taxon>Actinomycetota</taxon>
        <taxon>Actinomycetes</taxon>
        <taxon>Micromonosporales</taxon>
        <taxon>Micromonosporaceae</taxon>
        <taxon>Luedemannella</taxon>
    </lineage>
</organism>
<feature type="transmembrane region" description="Helical" evidence="2">
    <location>
        <begin position="416"/>
        <end position="435"/>
    </location>
</feature>
<evidence type="ECO:0000313" key="3">
    <source>
        <dbReference type="EMBL" id="GAA1749639.1"/>
    </source>
</evidence>
<feature type="transmembrane region" description="Helical" evidence="2">
    <location>
        <begin position="374"/>
        <end position="396"/>
    </location>
</feature>
<feature type="transmembrane region" description="Helical" evidence="2">
    <location>
        <begin position="21"/>
        <end position="42"/>
    </location>
</feature>
<dbReference type="Proteomes" id="UP001500655">
    <property type="component" value="Unassembled WGS sequence"/>
</dbReference>
<keyword evidence="2" id="KW-0812">Transmembrane</keyword>
<feature type="transmembrane region" description="Helical" evidence="2">
    <location>
        <begin position="290"/>
        <end position="308"/>
    </location>
</feature>
<feature type="transmembrane region" description="Helical" evidence="2">
    <location>
        <begin position="180"/>
        <end position="199"/>
    </location>
</feature>
<feature type="transmembrane region" description="Helical" evidence="2">
    <location>
        <begin position="88"/>
        <end position="107"/>
    </location>
</feature>
<keyword evidence="2" id="KW-1133">Transmembrane helix</keyword>
<evidence type="ECO:0000256" key="2">
    <source>
        <dbReference type="SAM" id="Phobius"/>
    </source>
</evidence>
<feature type="compositionally biased region" description="Pro residues" evidence="1">
    <location>
        <begin position="555"/>
        <end position="567"/>
    </location>
</feature>
<sequence length="600" mass="60931">MGSAQARPSHRARRRRVVASTIQSAAAAALGLVISVGALGALNDTAYLRMVDPTLPVGRAPLVIALTVAVIALVPRWGIVRWLIGERCGWPVATGGALIAATTALLTEGGAPSAAEADAATLMLAVAGAVTLGGVLLAAAEATARLRLAIGCGLAAGLVIAPLAFAVVVGRAGLGTVGDLPGVVLFGMLAVVGVAATVADRTDPRIDLDRLPRIGVRRAVAPVLVVIGVMVLPVIGWRVRETVSGKLRGALSEKRANLAATVDTVLPYAVAAAVLVLLIWYGYRRAGAPLVRLIVTAAGLGLLLPVGLQVDLLAQRSAGAAVVVVGAAAALAGVLLARRVPRALPWDALGLLAGAGGVVLLGRSVRTEVHSPGAMQAMLLVGGAALALGATLTPLLRPEATDQPGTRTPTETVGTLAVAVAALTTSTVLLGPAALSHITYLRTGFGVYAGPVTLGVLALVLTGIFLFGLAMARILRERAAANIAPPATLYRSTAASAGEAEKAERAARPAGPAPMRLATFEDPPPADDWDLPPSDEVTMVGTMSPLRTTAAPTAPSTPVPTQWPPLSPELGHDDEPDDNDTGIMIVPTDPSRGHGTRNPW</sequence>
<feature type="transmembrane region" description="Helical" evidence="2">
    <location>
        <begin position="265"/>
        <end position="283"/>
    </location>
</feature>
<dbReference type="EMBL" id="BAAALS010000008">
    <property type="protein sequence ID" value="GAA1749639.1"/>
    <property type="molecule type" value="Genomic_DNA"/>
</dbReference>
<comment type="caution">
    <text evidence="3">The sequence shown here is derived from an EMBL/GenBank/DDBJ whole genome shotgun (WGS) entry which is preliminary data.</text>
</comment>
<reference evidence="3 4" key="1">
    <citation type="journal article" date="2019" name="Int. J. Syst. Evol. Microbiol.">
        <title>The Global Catalogue of Microorganisms (GCM) 10K type strain sequencing project: providing services to taxonomists for standard genome sequencing and annotation.</title>
        <authorList>
            <consortium name="The Broad Institute Genomics Platform"/>
            <consortium name="The Broad Institute Genome Sequencing Center for Infectious Disease"/>
            <person name="Wu L."/>
            <person name="Ma J."/>
        </authorList>
    </citation>
    <scope>NUCLEOTIDE SEQUENCE [LARGE SCALE GENOMIC DNA]</scope>
    <source>
        <strain evidence="3 4">JCM 13249</strain>
    </source>
</reference>
<keyword evidence="4" id="KW-1185">Reference proteome</keyword>
<evidence type="ECO:0000313" key="4">
    <source>
        <dbReference type="Proteomes" id="UP001500655"/>
    </source>
</evidence>
<protein>
    <submittedName>
        <fullName evidence="3">Uncharacterized protein</fullName>
    </submittedName>
</protein>
<dbReference type="RefSeq" id="WP_344079386.1">
    <property type="nucleotide sequence ID" value="NZ_BAAALS010000008.1"/>
</dbReference>
<evidence type="ECO:0000256" key="1">
    <source>
        <dbReference type="SAM" id="MobiDB-lite"/>
    </source>
</evidence>
<name>A0ABN2K6X8_9ACTN</name>
<feature type="transmembrane region" description="Helical" evidence="2">
    <location>
        <begin position="219"/>
        <end position="239"/>
    </location>
</feature>
<accession>A0ABN2K6X8</accession>
<feature type="transmembrane region" description="Helical" evidence="2">
    <location>
        <begin position="146"/>
        <end position="168"/>
    </location>
</feature>
<feature type="transmembrane region" description="Helical" evidence="2">
    <location>
        <begin position="344"/>
        <end position="362"/>
    </location>
</feature>
<feature type="transmembrane region" description="Helical" evidence="2">
    <location>
        <begin position="119"/>
        <end position="139"/>
    </location>
</feature>
<proteinExistence type="predicted"/>
<feature type="transmembrane region" description="Helical" evidence="2">
    <location>
        <begin position="320"/>
        <end position="337"/>
    </location>
</feature>
<feature type="transmembrane region" description="Helical" evidence="2">
    <location>
        <begin position="62"/>
        <end position="79"/>
    </location>
</feature>
<feature type="region of interest" description="Disordered" evidence="1">
    <location>
        <begin position="547"/>
        <end position="600"/>
    </location>
</feature>
<feature type="transmembrane region" description="Helical" evidence="2">
    <location>
        <begin position="447"/>
        <end position="469"/>
    </location>
</feature>